<name>A0A1D1XSD5_9ARAE</name>
<feature type="region of interest" description="Disordered" evidence="7">
    <location>
        <begin position="1"/>
        <end position="26"/>
    </location>
</feature>
<comment type="subcellular location">
    <subcellularLocation>
        <location evidence="1">Nucleus</location>
        <location evidence="1">Nucleolus</location>
    </subcellularLocation>
</comment>
<dbReference type="PANTHER" id="PTHR17039">
    <property type="entry name" value="U3 SMALL NUCLEOLAR RIBONUCLEOPROTEIN PROTEIN MPP10"/>
    <property type="match status" value="1"/>
</dbReference>
<dbReference type="AlphaFoldDB" id="A0A1D1XSD5"/>
<feature type="compositionally biased region" description="Acidic residues" evidence="7">
    <location>
        <begin position="220"/>
        <end position="242"/>
    </location>
</feature>
<dbReference type="GO" id="GO:0006364">
    <property type="term" value="P:rRNA processing"/>
    <property type="evidence" value="ECO:0007669"/>
    <property type="project" value="UniProtKB-KW"/>
</dbReference>
<evidence type="ECO:0000256" key="1">
    <source>
        <dbReference type="ARBA" id="ARBA00004604"/>
    </source>
</evidence>
<dbReference type="EMBL" id="GDJX01022640">
    <property type="protein sequence ID" value="JAT45296.1"/>
    <property type="molecule type" value="Transcribed_RNA"/>
</dbReference>
<feature type="compositionally biased region" description="Acidic residues" evidence="7">
    <location>
        <begin position="287"/>
        <end position="300"/>
    </location>
</feature>
<gene>
    <name evidence="8" type="primary">Mphosph10_0</name>
    <name evidence="8" type="ORF">g.38766</name>
</gene>
<dbReference type="PIRSF" id="PIRSF017300">
    <property type="entry name" value="snoRNP_Mpp10"/>
    <property type="match status" value="1"/>
</dbReference>
<evidence type="ECO:0000256" key="3">
    <source>
        <dbReference type="ARBA" id="ARBA00022552"/>
    </source>
</evidence>
<feature type="compositionally biased region" description="Basic and acidic residues" evidence="7">
    <location>
        <begin position="248"/>
        <end position="286"/>
    </location>
</feature>
<feature type="compositionally biased region" description="Basic and acidic residues" evidence="7">
    <location>
        <begin position="314"/>
        <end position="325"/>
    </location>
</feature>
<dbReference type="Pfam" id="PF04006">
    <property type="entry name" value="Mpp10"/>
    <property type="match status" value="1"/>
</dbReference>
<feature type="non-terminal residue" evidence="8">
    <location>
        <position position="1"/>
    </location>
</feature>
<comment type="similarity">
    <text evidence="6">Belongs to the MPP10 family.</text>
</comment>
<dbReference type="InterPro" id="IPR012173">
    <property type="entry name" value="Mpp10"/>
</dbReference>
<accession>A0A1D1XSD5</accession>
<feature type="compositionally biased region" description="Polar residues" evidence="7">
    <location>
        <begin position="1"/>
        <end position="13"/>
    </location>
</feature>
<keyword evidence="3" id="KW-0698">rRNA processing</keyword>
<keyword evidence="2" id="KW-0690">Ribosome biogenesis</keyword>
<dbReference type="GO" id="GO:0005732">
    <property type="term" value="C:sno(s)RNA-containing ribonucleoprotein complex"/>
    <property type="evidence" value="ECO:0007669"/>
    <property type="project" value="InterPro"/>
</dbReference>
<evidence type="ECO:0000256" key="6">
    <source>
        <dbReference type="ARBA" id="ARBA00029455"/>
    </source>
</evidence>
<sequence length="558" mass="63106">FKQSAPHESSTSPGKMEAPNPNPAEALGLEALEKLRSASPPRYLSPSSDLSRLAREASTYLFSSLLPFCPKSLPLDRLLADEDFDAEQIWHQIELQSRPLVSAIRRDVRRIERTAPVEMPGGARGVGEVRREMEEQKVSEAENNKDGGDEEREGSDVGSEDDSVEEEEDAEEMEEDGEEEEKVKLVDGHNELENPGNIEDDSAEDDERFEREEGDKDGKEDDDLAEDEFDLLYNDLENEDSDSGLLVKYDDFYGGKNEKSSQYGDRKKPWQFSKKLDSEGEEKESSGESDTDFPETDNEEFGIQRNEPLSTFEKQQKDMQSKIEQMENENLGPKPWTMLGEVSAAKRPKNSALEVDLDFHHNKGQPPIAAEENTHDVEDIIKMRIREGRFDEIQRAPSLPSKAPKELKELDDNKSRKGLAELYEEEYAQKTGLADAPISFSDEQKKEASLLFKKLCLKLDALSHFHFAPKPVIEDMSIQANVPALAMEEIAPLAVSDAAMLAPEEIFSGRRDFKEAAELTQADRKRRRAKMKRKFKATRAKKVGGYRNPIQQNGKEEF</sequence>
<feature type="compositionally biased region" description="Basic and acidic residues" evidence="7">
    <location>
        <begin position="208"/>
        <end position="219"/>
    </location>
</feature>
<feature type="region of interest" description="Disordered" evidence="7">
    <location>
        <begin position="118"/>
        <end position="336"/>
    </location>
</feature>
<organism evidence="8">
    <name type="scientific">Anthurium amnicola</name>
    <dbReference type="NCBI Taxonomy" id="1678845"/>
    <lineage>
        <taxon>Eukaryota</taxon>
        <taxon>Viridiplantae</taxon>
        <taxon>Streptophyta</taxon>
        <taxon>Embryophyta</taxon>
        <taxon>Tracheophyta</taxon>
        <taxon>Spermatophyta</taxon>
        <taxon>Magnoliopsida</taxon>
        <taxon>Liliopsida</taxon>
        <taxon>Araceae</taxon>
        <taxon>Pothoideae</taxon>
        <taxon>Potheae</taxon>
        <taxon>Anthurium</taxon>
    </lineage>
</organism>
<feature type="compositionally biased region" description="Acidic residues" evidence="7">
    <location>
        <begin position="198"/>
        <end position="207"/>
    </location>
</feature>
<dbReference type="GO" id="GO:0032040">
    <property type="term" value="C:small-subunit processome"/>
    <property type="evidence" value="ECO:0007669"/>
    <property type="project" value="TreeGrafter"/>
</dbReference>
<proteinExistence type="inferred from homology"/>
<keyword evidence="5 8" id="KW-0687">Ribonucleoprotein</keyword>
<feature type="compositionally biased region" description="Basic and acidic residues" evidence="7">
    <location>
        <begin position="127"/>
        <end position="147"/>
    </location>
</feature>
<dbReference type="PANTHER" id="PTHR17039:SF0">
    <property type="entry name" value="U3 SMALL NUCLEOLAR RIBONUCLEOPROTEIN PROTEIN MPP10"/>
    <property type="match status" value="1"/>
</dbReference>
<evidence type="ECO:0000256" key="2">
    <source>
        <dbReference type="ARBA" id="ARBA00022517"/>
    </source>
</evidence>
<protein>
    <submittedName>
        <fullName evidence="8">U3 small nucleolar ribonucleoprotein MPP10</fullName>
    </submittedName>
</protein>
<evidence type="ECO:0000313" key="8">
    <source>
        <dbReference type="EMBL" id="JAT45296.1"/>
    </source>
</evidence>
<evidence type="ECO:0000256" key="7">
    <source>
        <dbReference type="SAM" id="MobiDB-lite"/>
    </source>
</evidence>
<reference evidence="8" key="1">
    <citation type="submission" date="2015-07" db="EMBL/GenBank/DDBJ databases">
        <title>Transcriptome Assembly of Anthurium amnicola.</title>
        <authorList>
            <person name="Suzuki J."/>
        </authorList>
    </citation>
    <scope>NUCLEOTIDE SEQUENCE</scope>
</reference>
<feature type="compositionally biased region" description="Acidic residues" evidence="7">
    <location>
        <begin position="148"/>
        <end position="180"/>
    </location>
</feature>
<evidence type="ECO:0000256" key="4">
    <source>
        <dbReference type="ARBA" id="ARBA00023242"/>
    </source>
</evidence>
<dbReference type="GO" id="GO:0034457">
    <property type="term" value="C:Mpp10 complex"/>
    <property type="evidence" value="ECO:0007669"/>
    <property type="project" value="InterPro"/>
</dbReference>
<keyword evidence="4" id="KW-0539">Nucleus</keyword>
<evidence type="ECO:0000256" key="5">
    <source>
        <dbReference type="ARBA" id="ARBA00023274"/>
    </source>
</evidence>
<feature type="compositionally biased region" description="Basic and acidic residues" evidence="7">
    <location>
        <begin position="181"/>
        <end position="192"/>
    </location>
</feature>